<evidence type="ECO:0000256" key="12">
    <source>
        <dbReference type="ARBA" id="ARBA00023180"/>
    </source>
</evidence>
<dbReference type="GO" id="GO:0016301">
    <property type="term" value="F:kinase activity"/>
    <property type="evidence" value="ECO:0007669"/>
    <property type="project" value="UniProtKB-KW"/>
</dbReference>
<dbReference type="Pfam" id="PF13855">
    <property type="entry name" value="LRR_8"/>
    <property type="match status" value="1"/>
</dbReference>
<dbReference type="InterPro" id="IPR003591">
    <property type="entry name" value="Leu-rich_rpt_typical-subtyp"/>
</dbReference>
<dbReference type="EMBL" id="ASHM01012976">
    <property type="protein sequence ID" value="PNX94948.1"/>
    <property type="molecule type" value="Genomic_DNA"/>
</dbReference>
<feature type="non-terminal residue" evidence="14">
    <location>
        <position position="647"/>
    </location>
</feature>
<dbReference type="Gene3D" id="3.80.10.10">
    <property type="entry name" value="Ribonuclease Inhibitor"/>
    <property type="match status" value="2"/>
</dbReference>
<dbReference type="GO" id="GO:0005886">
    <property type="term" value="C:plasma membrane"/>
    <property type="evidence" value="ECO:0007669"/>
    <property type="project" value="UniProtKB-SubCell"/>
</dbReference>
<dbReference type="STRING" id="57577.A0A2K3MVV7"/>
<evidence type="ECO:0000256" key="6">
    <source>
        <dbReference type="ARBA" id="ARBA00022692"/>
    </source>
</evidence>
<dbReference type="Proteomes" id="UP000236291">
    <property type="component" value="Unassembled WGS sequence"/>
</dbReference>
<accession>A0A2K3MVV7</accession>
<dbReference type="InterPro" id="IPR046956">
    <property type="entry name" value="RLP23-like"/>
</dbReference>
<keyword evidence="12" id="KW-0325">Glycoprotein</keyword>
<keyword evidence="8" id="KW-0677">Repeat</keyword>
<keyword evidence="9 13" id="KW-1133">Transmembrane helix</keyword>
<sequence length="647" mass="72502">MISLPPWRGELNHPSILNFVNLSSNHPLSGKINPSITDLKRLSHLDLSNNDFEGAPIPKFIGSLHMLYHLDLSYGKFTGMVPNHLGNLSNLHYLDITSYPSSYPLQVSDFSWFFALSSLQYLSLANLIFTTSPHELFRAMNKMSSLIVLDLSYCRLTSLPSSSPFLNVTSLSVLDLSENRFNSSLPSWLFNMSSLTKLDLSSSSLRGFLPSMLGRWKLCKLQDLLLSYSDITDDIADMLEAMSCSNQSLKILDLGYNELTGKLPNSLRQFTSLIDLDLRGNSVNSHTGVSGPIPTSIGNLSNLLSLNLKGNKMNGTIPESIGQLTNLYSLNLLENYWEGSIPKELCCLPSLHLLDLAENNLSGTIPTCLGDLDGFKLPQSEFTNSDYYLFEIEGYVRYTKHTELVINGRIVEYLKQMQVHSVIDLSKNNLSGEIPVNITQLIHLGALNLSWNHLTGNIPNNIGLLKDLENLDLSHNNLSGPIPTSMASMTFLSHLNLSHNNLSGQIPRGNQFGTFNEPSIYEGNPGLCGEPLPTNCSSLLHRKREHEDDGDGDDEKIERLKLYASIAAGYITGFWIVCGSLMLKMSWRHAYFNFLYNMRDKLLVFMIKSGLWVNPRIPEMIVMPELENLSKTYGKFWCTWQVDRAIE</sequence>
<dbReference type="PANTHER" id="PTHR48063">
    <property type="entry name" value="LRR RECEPTOR-LIKE KINASE"/>
    <property type="match status" value="1"/>
</dbReference>
<evidence type="ECO:0000256" key="2">
    <source>
        <dbReference type="ARBA" id="ARBA00009592"/>
    </source>
</evidence>
<dbReference type="SUPFAM" id="SSF52047">
    <property type="entry name" value="RNI-like"/>
    <property type="match status" value="1"/>
</dbReference>
<keyword evidence="14" id="KW-0808">Transferase</keyword>
<evidence type="ECO:0000256" key="7">
    <source>
        <dbReference type="ARBA" id="ARBA00022729"/>
    </source>
</evidence>
<evidence type="ECO:0000313" key="14">
    <source>
        <dbReference type="EMBL" id="PNX94948.1"/>
    </source>
</evidence>
<dbReference type="Pfam" id="PF00560">
    <property type="entry name" value="LRR_1"/>
    <property type="match status" value="8"/>
</dbReference>
<dbReference type="SMART" id="SM00369">
    <property type="entry name" value="LRR_TYP"/>
    <property type="match status" value="8"/>
</dbReference>
<protein>
    <submittedName>
        <fullName evidence="14">LRR receptor-like kinase resistance protein</fullName>
    </submittedName>
</protein>
<dbReference type="Pfam" id="PF06884">
    <property type="entry name" value="DUF1264"/>
    <property type="match status" value="1"/>
</dbReference>
<comment type="similarity">
    <text evidence="3">Belongs to the OBAP family.</text>
</comment>
<evidence type="ECO:0000256" key="13">
    <source>
        <dbReference type="SAM" id="Phobius"/>
    </source>
</evidence>
<evidence type="ECO:0000256" key="3">
    <source>
        <dbReference type="ARBA" id="ARBA00009740"/>
    </source>
</evidence>
<evidence type="ECO:0000313" key="15">
    <source>
        <dbReference type="Proteomes" id="UP000236291"/>
    </source>
</evidence>
<keyword evidence="6 13" id="KW-0812">Transmembrane</keyword>
<proteinExistence type="inferred from homology"/>
<keyword evidence="4" id="KW-1003">Cell membrane</keyword>
<comment type="subcellular location">
    <subcellularLocation>
        <location evidence="1">Cell membrane</location>
        <topology evidence="1">Single-pass type I membrane protein</topology>
    </subcellularLocation>
</comment>
<evidence type="ECO:0000256" key="11">
    <source>
        <dbReference type="ARBA" id="ARBA00023170"/>
    </source>
</evidence>
<evidence type="ECO:0000256" key="5">
    <source>
        <dbReference type="ARBA" id="ARBA00022614"/>
    </source>
</evidence>
<dbReference type="InterPro" id="IPR010686">
    <property type="entry name" value="OBAP-like"/>
</dbReference>
<keyword evidence="7" id="KW-0732">Signal</keyword>
<evidence type="ECO:0000256" key="1">
    <source>
        <dbReference type="ARBA" id="ARBA00004251"/>
    </source>
</evidence>
<feature type="transmembrane region" description="Helical" evidence="13">
    <location>
        <begin position="562"/>
        <end position="583"/>
    </location>
</feature>
<keyword evidence="11 14" id="KW-0675">Receptor</keyword>
<keyword evidence="14" id="KW-0418">Kinase</keyword>
<keyword evidence="10 13" id="KW-0472">Membrane</keyword>
<organism evidence="14 15">
    <name type="scientific">Trifolium pratense</name>
    <name type="common">Red clover</name>
    <dbReference type="NCBI Taxonomy" id="57577"/>
    <lineage>
        <taxon>Eukaryota</taxon>
        <taxon>Viridiplantae</taxon>
        <taxon>Streptophyta</taxon>
        <taxon>Embryophyta</taxon>
        <taxon>Tracheophyta</taxon>
        <taxon>Spermatophyta</taxon>
        <taxon>Magnoliopsida</taxon>
        <taxon>eudicotyledons</taxon>
        <taxon>Gunneridae</taxon>
        <taxon>Pentapetalae</taxon>
        <taxon>rosids</taxon>
        <taxon>fabids</taxon>
        <taxon>Fabales</taxon>
        <taxon>Fabaceae</taxon>
        <taxon>Papilionoideae</taxon>
        <taxon>50 kb inversion clade</taxon>
        <taxon>NPAAA clade</taxon>
        <taxon>Hologalegina</taxon>
        <taxon>IRL clade</taxon>
        <taxon>Trifolieae</taxon>
        <taxon>Trifolium</taxon>
    </lineage>
</organism>
<comment type="caution">
    <text evidence="14">The sequence shown here is derived from an EMBL/GenBank/DDBJ whole genome shotgun (WGS) entry which is preliminary data.</text>
</comment>
<gene>
    <name evidence="14" type="ORF">L195_g018130</name>
</gene>
<evidence type="ECO:0000256" key="10">
    <source>
        <dbReference type="ARBA" id="ARBA00023136"/>
    </source>
</evidence>
<dbReference type="FunFam" id="3.80.10.10:FF:000383">
    <property type="entry name" value="Leucine-rich repeat receptor protein kinase EMS1"/>
    <property type="match status" value="1"/>
</dbReference>
<evidence type="ECO:0000256" key="4">
    <source>
        <dbReference type="ARBA" id="ARBA00022475"/>
    </source>
</evidence>
<evidence type="ECO:0000256" key="8">
    <source>
        <dbReference type="ARBA" id="ARBA00022737"/>
    </source>
</evidence>
<dbReference type="InterPro" id="IPR001611">
    <property type="entry name" value="Leu-rich_rpt"/>
</dbReference>
<reference evidence="14 15" key="2">
    <citation type="journal article" date="2017" name="Front. Plant Sci.">
        <title>Gene Classification and Mining of Molecular Markers Useful in Red Clover (Trifolium pratense) Breeding.</title>
        <authorList>
            <person name="Istvanek J."/>
            <person name="Dluhosova J."/>
            <person name="Dluhos P."/>
            <person name="Patkova L."/>
            <person name="Nedelnik J."/>
            <person name="Repkova J."/>
        </authorList>
    </citation>
    <scope>NUCLEOTIDE SEQUENCE [LARGE SCALE GENOMIC DNA]</scope>
    <source>
        <strain evidence="15">cv. Tatra</strain>
        <tissue evidence="14">Young leaves</tissue>
    </source>
</reference>
<name>A0A2K3MVV7_TRIPR</name>
<dbReference type="FunFam" id="3.80.10.10:FF:000213">
    <property type="entry name" value="Tyrosine-sulfated glycopeptide receptor 1"/>
    <property type="match status" value="1"/>
</dbReference>
<dbReference type="SUPFAM" id="SSF52058">
    <property type="entry name" value="L domain-like"/>
    <property type="match status" value="1"/>
</dbReference>
<reference evidence="14 15" key="1">
    <citation type="journal article" date="2014" name="Am. J. Bot.">
        <title>Genome assembly and annotation for red clover (Trifolium pratense; Fabaceae).</title>
        <authorList>
            <person name="Istvanek J."/>
            <person name="Jaros M."/>
            <person name="Krenek A."/>
            <person name="Repkova J."/>
        </authorList>
    </citation>
    <scope>NUCLEOTIDE SEQUENCE [LARGE SCALE GENOMIC DNA]</scope>
    <source>
        <strain evidence="15">cv. Tatra</strain>
        <tissue evidence="14">Young leaves</tissue>
    </source>
</reference>
<dbReference type="PANTHER" id="PTHR48063:SF29">
    <property type="entry name" value="LRR RECEPTOR-LIKE KINASE FAMILY PROTEIN"/>
    <property type="match status" value="1"/>
</dbReference>
<keyword evidence="5" id="KW-0433">Leucine-rich repeat</keyword>
<dbReference type="InterPro" id="IPR032675">
    <property type="entry name" value="LRR_dom_sf"/>
</dbReference>
<dbReference type="PROSITE" id="PS51450">
    <property type="entry name" value="LRR"/>
    <property type="match status" value="1"/>
</dbReference>
<dbReference type="AlphaFoldDB" id="A0A2K3MVV7"/>
<evidence type="ECO:0000256" key="9">
    <source>
        <dbReference type="ARBA" id="ARBA00022989"/>
    </source>
</evidence>
<comment type="similarity">
    <text evidence="2">Belongs to the RLP family.</text>
</comment>
<dbReference type="PRINTS" id="PR00019">
    <property type="entry name" value="LEURICHRPT"/>
</dbReference>